<dbReference type="STRING" id="1884432.SAMN05518683_10440"/>
<comment type="similarity">
    <text evidence="1 7">Belongs to the glycosyl hydrolase 43 family.</text>
</comment>
<feature type="active site" description="Proton acceptor" evidence="5">
    <location>
        <position position="14"/>
    </location>
</feature>
<evidence type="ECO:0000256" key="1">
    <source>
        <dbReference type="ARBA" id="ARBA00009865"/>
    </source>
</evidence>
<dbReference type="CDD" id="cd18817">
    <property type="entry name" value="GH43f_LbAraf43-like"/>
    <property type="match status" value="1"/>
</dbReference>
<sequence>METIQNPIVLQRADPFVYKHRDGFYYFTGSHPAYDRIIIRRAQHLSDLYDAEEHTVWRKHSEGPQSDLIWAPELHRINGKWYIYYAASPDDKIVDDTFNHRMYVLENESDNPIEGEWKEKGQIDPGWSTFALDATTFEHNGVQYYVWSQQDLDITGHSNIYIAEMENPWTLAGPPVLLTKPELSWEIKGFWVNEGPAVLIRNGKVFITYSASATGIDYCMGMLTADTDADLLNPDSWTKRQEPVFESYTPNQQYGPGHNSFTVSEDGNTDILIYHARNYTKIEGDPLYDPNRHARAQVITWKEDGTPHFGVPAADDRWTPDTTKILTKEDEYE</sequence>
<keyword evidence="3 7" id="KW-0378">Hydrolase</keyword>
<feature type="active site" description="Proton donor" evidence="5">
    <location>
        <position position="194"/>
    </location>
</feature>
<dbReference type="Proteomes" id="UP000198892">
    <property type="component" value="Unassembled WGS sequence"/>
</dbReference>
<dbReference type="GO" id="GO:0005975">
    <property type="term" value="P:carbohydrate metabolic process"/>
    <property type="evidence" value="ECO:0007669"/>
    <property type="project" value="InterPro"/>
</dbReference>
<dbReference type="InterPro" id="IPR016828">
    <property type="entry name" value="Alpha-L-arabinofuranosidase"/>
</dbReference>
<dbReference type="InterPro" id="IPR023296">
    <property type="entry name" value="Glyco_hydro_beta-prop_sf"/>
</dbReference>
<evidence type="ECO:0000313" key="8">
    <source>
        <dbReference type="EMBL" id="SFP30968.1"/>
    </source>
</evidence>
<keyword evidence="9" id="KW-1185">Reference proteome</keyword>
<evidence type="ECO:0000313" key="9">
    <source>
        <dbReference type="Proteomes" id="UP000198892"/>
    </source>
</evidence>
<organism evidence="8 9">
    <name type="scientific">Salibacterium halotolerans</name>
    <dbReference type="NCBI Taxonomy" id="1884432"/>
    <lineage>
        <taxon>Bacteria</taxon>
        <taxon>Bacillati</taxon>
        <taxon>Bacillota</taxon>
        <taxon>Bacilli</taxon>
        <taxon>Bacillales</taxon>
        <taxon>Bacillaceae</taxon>
    </lineage>
</organism>
<dbReference type="SUPFAM" id="SSF75005">
    <property type="entry name" value="Arabinanase/levansucrase/invertase"/>
    <property type="match status" value="1"/>
</dbReference>
<dbReference type="Pfam" id="PF04616">
    <property type="entry name" value="Glyco_hydro_43"/>
    <property type="match status" value="1"/>
</dbReference>
<dbReference type="InterPro" id="IPR006710">
    <property type="entry name" value="Glyco_hydro_43"/>
</dbReference>
<dbReference type="PIRSF" id="PIRSF025414">
    <property type="entry name" value="Alpha-L-arabinofuranosidase"/>
    <property type="match status" value="1"/>
</dbReference>
<dbReference type="PANTHER" id="PTHR43817:SF1">
    <property type="entry name" value="HYDROLASE, FAMILY 43, PUTATIVE (AFU_ORTHOLOGUE AFUA_3G01660)-RELATED"/>
    <property type="match status" value="1"/>
</dbReference>
<evidence type="ECO:0000256" key="3">
    <source>
        <dbReference type="ARBA" id="ARBA00022801"/>
    </source>
</evidence>
<proteinExistence type="inferred from homology"/>
<protein>
    <submittedName>
        <fullName evidence="8">Beta-xylosidase, GH43 family</fullName>
    </submittedName>
</protein>
<accession>A0A1I5PA32</accession>
<dbReference type="AlphaFoldDB" id="A0A1I5PA32"/>
<dbReference type="Gene3D" id="2.115.10.20">
    <property type="entry name" value="Glycosyl hydrolase domain, family 43"/>
    <property type="match status" value="1"/>
</dbReference>
<dbReference type="PANTHER" id="PTHR43817">
    <property type="entry name" value="GLYCOSYL HYDROLASE"/>
    <property type="match status" value="1"/>
</dbReference>
<gene>
    <name evidence="8" type="ORF">SAMN05518683_10440</name>
</gene>
<keyword evidence="4 7" id="KW-0326">Glycosidase</keyword>
<name>A0A1I5PA32_9BACI</name>
<dbReference type="GO" id="GO:0004553">
    <property type="term" value="F:hydrolase activity, hydrolyzing O-glycosyl compounds"/>
    <property type="evidence" value="ECO:0007669"/>
    <property type="project" value="InterPro"/>
</dbReference>
<reference evidence="9" key="1">
    <citation type="submission" date="2016-10" db="EMBL/GenBank/DDBJ databases">
        <authorList>
            <person name="Varghese N."/>
            <person name="Submissions S."/>
        </authorList>
    </citation>
    <scope>NUCLEOTIDE SEQUENCE [LARGE SCALE GENOMIC DNA]</scope>
    <source>
        <strain evidence="9">S7</strain>
    </source>
</reference>
<evidence type="ECO:0000256" key="7">
    <source>
        <dbReference type="RuleBase" id="RU361187"/>
    </source>
</evidence>
<dbReference type="OrthoDB" id="177947at2"/>
<feature type="site" description="Important for catalytic activity, responsible for pKa modulation of the active site Glu and correct orientation of both the proton donor and substrate" evidence="6">
    <location>
        <position position="133"/>
    </location>
</feature>
<evidence type="ECO:0000256" key="6">
    <source>
        <dbReference type="PIRSR" id="PIRSR606710-2"/>
    </source>
</evidence>
<keyword evidence="2" id="KW-0732">Signal</keyword>
<dbReference type="RefSeq" id="WP_093335619.1">
    <property type="nucleotide sequence ID" value="NZ_FOXD01000004.1"/>
</dbReference>
<evidence type="ECO:0000256" key="2">
    <source>
        <dbReference type="ARBA" id="ARBA00022729"/>
    </source>
</evidence>
<dbReference type="EMBL" id="FOXD01000004">
    <property type="protein sequence ID" value="SFP30968.1"/>
    <property type="molecule type" value="Genomic_DNA"/>
</dbReference>
<evidence type="ECO:0000256" key="5">
    <source>
        <dbReference type="PIRSR" id="PIRSR606710-1"/>
    </source>
</evidence>
<evidence type="ECO:0000256" key="4">
    <source>
        <dbReference type="ARBA" id="ARBA00023295"/>
    </source>
</evidence>